<dbReference type="RefSeq" id="WP_007124025.1">
    <property type="nucleotide sequence ID" value="NZ_AZDK01000006.1"/>
</dbReference>
<dbReference type="Proteomes" id="UP000003675">
    <property type="component" value="Unassembled WGS sequence"/>
</dbReference>
<keyword evidence="6" id="KW-1185">Reference proteome</keyword>
<dbReference type="InterPro" id="IPR013216">
    <property type="entry name" value="Methyltransf_11"/>
</dbReference>
<dbReference type="Pfam" id="PF08241">
    <property type="entry name" value="Methyltransf_11"/>
    <property type="match status" value="1"/>
</dbReference>
<dbReference type="EMBL" id="ACLL01000018">
    <property type="protein sequence ID" value="EEW54064.1"/>
    <property type="molecule type" value="Genomic_DNA"/>
</dbReference>
<feature type="domain" description="Methyltransferase type 11" evidence="2">
    <location>
        <begin position="94"/>
        <end position="179"/>
    </location>
</feature>
<dbReference type="AlphaFoldDB" id="C8P5X8"/>
<evidence type="ECO:0000313" key="4">
    <source>
        <dbReference type="EMBL" id="KRK60253.1"/>
    </source>
</evidence>
<dbReference type="Gene3D" id="3.40.50.150">
    <property type="entry name" value="Vaccinia Virus protein VP39"/>
    <property type="match status" value="1"/>
</dbReference>
<dbReference type="GO" id="GO:0008757">
    <property type="term" value="F:S-adenosylmethionine-dependent methyltransferase activity"/>
    <property type="evidence" value="ECO:0007669"/>
    <property type="project" value="InterPro"/>
</dbReference>
<evidence type="ECO:0000313" key="5">
    <source>
        <dbReference type="Proteomes" id="UP000003675"/>
    </source>
</evidence>
<dbReference type="PATRIC" id="fig|525309.8.peg.1929"/>
<proteinExistence type="predicted"/>
<evidence type="ECO:0000259" key="2">
    <source>
        <dbReference type="Pfam" id="PF08241"/>
    </source>
</evidence>
<organism evidence="3 5">
    <name type="scientific">Limosilactobacillus antri DSM 16041</name>
    <dbReference type="NCBI Taxonomy" id="525309"/>
    <lineage>
        <taxon>Bacteria</taxon>
        <taxon>Bacillati</taxon>
        <taxon>Bacillota</taxon>
        <taxon>Bacilli</taxon>
        <taxon>Lactobacillales</taxon>
        <taxon>Lactobacillaceae</taxon>
        <taxon>Limosilactobacillus</taxon>
    </lineage>
</organism>
<evidence type="ECO:0000256" key="1">
    <source>
        <dbReference type="SAM" id="Phobius"/>
    </source>
</evidence>
<keyword evidence="1" id="KW-0812">Transmembrane</keyword>
<comment type="caution">
    <text evidence="3">The sequence shown here is derived from an EMBL/GenBank/DDBJ whole genome shotgun (WGS) entry which is preliminary data.</text>
</comment>
<dbReference type="GO" id="GO:0032259">
    <property type="term" value="P:methylation"/>
    <property type="evidence" value="ECO:0007669"/>
    <property type="project" value="UniProtKB-KW"/>
</dbReference>
<dbReference type="InterPro" id="IPR029063">
    <property type="entry name" value="SAM-dependent_MTases_sf"/>
</dbReference>
<gene>
    <name evidence="4" type="ORF">FC31_GL001863</name>
    <name evidence="3" type="ORF">HMPREF0494_0722</name>
</gene>
<sequence>MRNRAITVVTISIIALLAVISGLFAAFASHEYWNLVWVALIIIWAGIFFHTISRGHEKILRRLFDRLSLPADAQVLAFNAGRPADIVLAARRLQAPGKVISVAAWGQTLPVVKQQVAAAQLADRVKLVDGGMMNLPFASQHFDYVIIDAALHNITPAIQRGRALQEAARVLKADGTLVIIDTKYMDEYRQVLSNMGIDNIRVIKTGIDGWWGGPWISTKLLLAKRAAAV</sequence>
<keyword evidence="3" id="KW-0808">Transferase</keyword>
<dbReference type="CDD" id="cd02440">
    <property type="entry name" value="AdoMet_MTases"/>
    <property type="match status" value="1"/>
</dbReference>
<dbReference type="STRING" id="525309.HMPREF0494_0722"/>
<keyword evidence="3" id="KW-0489">Methyltransferase</keyword>
<feature type="transmembrane region" description="Helical" evidence="1">
    <location>
        <begin position="35"/>
        <end position="52"/>
    </location>
</feature>
<dbReference type="Proteomes" id="UP000051883">
    <property type="component" value="Unassembled WGS sequence"/>
</dbReference>
<dbReference type="PANTHER" id="PTHR45277">
    <property type="entry name" value="EXPRESSED PROTEIN"/>
    <property type="match status" value="1"/>
</dbReference>
<evidence type="ECO:0000313" key="6">
    <source>
        <dbReference type="Proteomes" id="UP000051883"/>
    </source>
</evidence>
<evidence type="ECO:0000313" key="3">
    <source>
        <dbReference type="EMBL" id="EEW54064.1"/>
    </source>
</evidence>
<protein>
    <submittedName>
        <fullName evidence="3">Methyltransferase domain protein</fullName>
    </submittedName>
</protein>
<dbReference type="HOGENOM" id="CLU_076542_0_0_9"/>
<dbReference type="OrthoDB" id="43862at2"/>
<dbReference type="eggNOG" id="COG2226">
    <property type="taxonomic scope" value="Bacteria"/>
</dbReference>
<dbReference type="SUPFAM" id="SSF53335">
    <property type="entry name" value="S-adenosyl-L-methionine-dependent methyltransferases"/>
    <property type="match status" value="1"/>
</dbReference>
<reference evidence="3 5" key="1">
    <citation type="submission" date="2009-09" db="EMBL/GenBank/DDBJ databases">
        <authorList>
            <person name="Qin X."/>
            <person name="Bachman B."/>
            <person name="Battles P."/>
            <person name="Bell A."/>
            <person name="Bess C."/>
            <person name="Bickham C."/>
            <person name="Chaboub L."/>
            <person name="Chen D."/>
            <person name="Coyle M."/>
            <person name="Deiros D.R."/>
            <person name="Dinh H."/>
            <person name="Forbes L."/>
            <person name="Fowler G."/>
            <person name="Francisco L."/>
            <person name="Fu Q."/>
            <person name="Gubbala S."/>
            <person name="Hale W."/>
            <person name="Han Y."/>
            <person name="Hemphill L."/>
            <person name="Highlander S.K."/>
            <person name="Hirani K."/>
            <person name="Hogues M."/>
            <person name="Jackson L."/>
            <person name="Jakkamsetti A."/>
            <person name="Javaid M."/>
            <person name="Jiang H."/>
            <person name="Korchina V."/>
            <person name="Kovar C."/>
            <person name="Lara F."/>
            <person name="Lee S."/>
            <person name="Mata R."/>
            <person name="Mathew T."/>
            <person name="Moen C."/>
            <person name="Morales K."/>
            <person name="Munidasa M."/>
            <person name="Nazareth L."/>
            <person name="Ngo R."/>
            <person name="Nguyen L."/>
            <person name="Okwuonu G."/>
            <person name="Ongeri F."/>
            <person name="Patil S."/>
            <person name="Petrosino J."/>
            <person name="Pham C."/>
            <person name="Pham P."/>
            <person name="Pu L.-L."/>
            <person name="Puazo M."/>
            <person name="Raj R."/>
            <person name="Reid J."/>
            <person name="Rouhana J."/>
            <person name="Saada N."/>
            <person name="Shang Y."/>
            <person name="Simmons D."/>
            <person name="Thornton R."/>
            <person name="Warren J."/>
            <person name="Weissenberger G."/>
            <person name="Zhang J."/>
            <person name="Zhang L."/>
            <person name="Zhou C."/>
            <person name="Zhu D."/>
            <person name="Muzny D."/>
            <person name="Worley K."/>
            <person name="Gibbs R."/>
        </authorList>
    </citation>
    <scope>NUCLEOTIDE SEQUENCE [LARGE SCALE GENOMIC DNA]</scope>
    <source>
        <strain evidence="3 5">DSM 16041</strain>
    </source>
</reference>
<dbReference type="EMBL" id="AZDK01000006">
    <property type="protein sequence ID" value="KRK60253.1"/>
    <property type="molecule type" value="Genomic_DNA"/>
</dbReference>
<keyword evidence="1" id="KW-0472">Membrane</keyword>
<name>C8P5X8_9LACO</name>
<dbReference type="PANTHER" id="PTHR45277:SF1">
    <property type="entry name" value="EXPRESSED PROTEIN"/>
    <property type="match status" value="1"/>
</dbReference>
<accession>C8P5X8</accession>
<keyword evidence="1" id="KW-1133">Transmembrane helix</keyword>
<reference evidence="4 6" key="2">
    <citation type="journal article" date="2015" name="Genome Announc.">
        <title>Expanding the biotechnology potential of lactobacilli through comparative genomics of 213 strains and associated genera.</title>
        <authorList>
            <person name="Sun Z."/>
            <person name="Harris H.M."/>
            <person name="McCann A."/>
            <person name="Guo C."/>
            <person name="Argimon S."/>
            <person name="Zhang W."/>
            <person name="Yang X."/>
            <person name="Jeffery I.B."/>
            <person name="Cooney J.C."/>
            <person name="Kagawa T.F."/>
            <person name="Liu W."/>
            <person name="Song Y."/>
            <person name="Salvetti E."/>
            <person name="Wrobel A."/>
            <person name="Rasinkangas P."/>
            <person name="Parkhill J."/>
            <person name="Rea M.C."/>
            <person name="O'Sullivan O."/>
            <person name="Ritari J."/>
            <person name="Douillard F.P."/>
            <person name="Paul Ross R."/>
            <person name="Yang R."/>
            <person name="Briner A.E."/>
            <person name="Felis G.E."/>
            <person name="de Vos W.M."/>
            <person name="Barrangou R."/>
            <person name="Klaenhammer T.R."/>
            <person name="Caufield P.W."/>
            <person name="Cui Y."/>
            <person name="Zhang H."/>
            <person name="O'Toole P.W."/>
        </authorList>
    </citation>
    <scope>NUCLEOTIDE SEQUENCE [LARGE SCALE GENOMIC DNA]</scope>
    <source>
        <strain evidence="4 6">DSM 16041</strain>
    </source>
</reference>